<dbReference type="GO" id="GO:0034899">
    <property type="term" value="F:trimethylamine monooxygenase activity"/>
    <property type="evidence" value="ECO:0007669"/>
    <property type="project" value="UniProtKB-EC"/>
</dbReference>
<keyword evidence="5" id="KW-0812">Transmembrane</keyword>
<comment type="catalytic activity">
    <reaction evidence="22">
        <text>N,N-dimethylaniline + NADPH + O2 + H(+) = N,N-dimethylaniline N-oxide + NADP(+) + H2O</text>
        <dbReference type="Rhea" id="RHEA:24468"/>
        <dbReference type="ChEBI" id="CHEBI:15377"/>
        <dbReference type="ChEBI" id="CHEBI:15378"/>
        <dbReference type="ChEBI" id="CHEBI:15379"/>
        <dbReference type="ChEBI" id="CHEBI:16269"/>
        <dbReference type="ChEBI" id="CHEBI:17735"/>
        <dbReference type="ChEBI" id="CHEBI:57783"/>
        <dbReference type="ChEBI" id="CHEBI:58349"/>
        <dbReference type="EC" id="1.14.13.8"/>
    </reaction>
    <physiologicalReaction direction="left-to-right" evidence="22">
        <dbReference type="Rhea" id="RHEA:24469"/>
    </physiologicalReaction>
</comment>
<dbReference type="GO" id="GO:0005789">
    <property type="term" value="C:endoplasmic reticulum membrane"/>
    <property type="evidence" value="ECO:0007669"/>
    <property type="project" value="UniProtKB-SubCell"/>
</dbReference>
<comment type="catalytic activity">
    <reaction evidence="20">
        <text>hypotaurine + NADPH + O2 + H(+) = taurine + NADP(+) + H2O</text>
        <dbReference type="Rhea" id="RHEA:69819"/>
        <dbReference type="ChEBI" id="CHEBI:15377"/>
        <dbReference type="ChEBI" id="CHEBI:15378"/>
        <dbReference type="ChEBI" id="CHEBI:15379"/>
        <dbReference type="ChEBI" id="CHEBI:57783"/>
        <dbReference type="ChEBI" id="CHEBI:57853"/>
        <dbReference type="ChEBI" id="CHEBI:58349"/>
        <dbReference type="ChEBI" id="CHEBI:507393"/>
        <dbReference type="EC" id="1.14.13.8"/>
    </reaction>
    <physiologicalReaction direction="left-to-right" evidence="20">
        <dbReference type="Rhea" id="RHEA:69820"/>
    </physiologicalReaction>
</comment>
<proteinExistence type="inferred from homology"/>
<evidence type="ECO:0000256" key="1">
    <source>
        <dbReference type="ARBA" id="ARBA00001974"/>
    </source>
</evidence>
<dbReference type="Proteomes" id="UP000007802">
    <property type="component" value="Unassembled WGS sequence"/>
</dbReference>
<evidence type="ECO:0000256" key="15">
    <source>
        <dbReference type="ARBA" id="ARBA00034536"/>
    </source>
</evidence>
<comment type="catalytic activity">
    <reaction evidence="21">
        <text>trimethylamine + NADPH + O2 = trimethylamine N-oxide + NADP(+) + H2O</text>
        <dbReference type="Rhea" id="RHEA:31979"/>
        <dbReference type="ChEBI" id="CHEBI:15377"/>
        <dbReference type="ChEBI" id="CHEBI:15379"/>
        <dbReference type="ChEBI" id="CHEBI:15724"/>
        <dbReference type="ChEBI" id="CHEBI:57783"/>
        <dbReference type="ChEBI" id="CHEBI:58349"/>
        <dbReference type="ChEBI" id="CHEBI:58389"/>
        <dbReference type="EC" id="1.14.13.148"/>
    </reaction>
    <physiologicalReaction direction="left-to-right" evidence="21">
        <dbReference type="Rhea" id="RHEA:31980"/>
    </physiologicalReaction>
</comment>
<dbReference type="InterPro" id="IPR050346">
    <property type="entry name" value="FMO-like"/>
</dbReference>
<dbReference type="Pfam" id="PF00743">
    <property type="entry name" value="FMO-like"/>
    <property type="match status" value="1"/>
</dbReference>
<dbReference type="EC" id="1.14.13.148" evidence="14"/>
<keyword evidence="11" id="KW-0503">Monooxygenase</keyword>
<dbReference type="OrthoDB" id="66881at2759"/>
<evidence type="ECO:0000256" key="3">
    <source>
        <dbReference type="ARBA" id="ARBA00009183"/>
    </source>
</evidence>
<evidence type="ECO:0000256" key="19">
    <source>
        <dbReference type="ARBA" id="ARBA00047338"/>
    </source>
</evidence>
<evidence type="ECO:0000256" key="9">
    <source>
        <dbReference type="ARBA" id="ARBA00022989"/>
    </source>
</evidence>
<keyword evidence="6" id="KW-0256">Endoplasmic reticulum</keyword>
<dbReference type="GO" id="GO:0004499">
    <property type="term" value="F:N,N-dimethylaniline monooxygenase activity"/>
    <property type="evidence" value="ECO:0007669"/>
    <property type="project" value="InterPro"/>
</dbReference>
<comment type="catalytic activity">
    <reaction evidence="19">
        <text>hypotaurine + NADH + O2 + H(+) = taurine + NAD(+) + H2O</text>
        <dbReference type="Rhea" id="RHEA:74111"/>
        <dbReference type="ChEBI" id="CHEBI:15377"/>
        <dbReference type="ChEBI" id="CHEBI:15378"/>
        <dbReference type="ChEBI" id="CHEBI:15379"/>
        <dbReference type="ChEBI" id="CHEBI:57540"/>
        <dbReference type="ChEBI" id="CHEBI:57853"/>
        <dbReference type="ChEBI" id="CHEBI:57945"/>
        <dbReference type="ChEBI" id="CHEBI:507393"/>
        <dbReference type="EC" id="1.14.13.8"/>
    </reaction>
    <physiologicalReaction direction="left-to-right" evidence="19">
        <dbReference type="Rhea" id="RHEA:74112"/>
    </physiologicalReaction>
</comment>
<dbReference type="AlphaFoldDB" id="A0A0J9EM06"/>
<evidence type="ECO:0000256" key="14">
    <source>
        <dbReference type="ARBA" id="ARBA00034528"/>
    </source>
</evidence>
<dbReference type="FunFam" id="3.50.50.60:FF:000159">
    <property type="entry name" value="Dimethylaniline monooxygenase [N-oxide-forming]"/>
    <property type="match status" value="1"/>
</dbReference>
<dbReference type="Gene3D" id="3.50.50.60">
    <property type="entry name" value="FAD/NAD(P)-binding domain"/>
    <property type="match status" value="1"/>
</dbReference>
<evidence type="ECO:0000256" key="21">
    <source>
        <dbReference type="ARBA" id="ARBA00048088"/>
    </source>
</evidence>
<dbReference type="PANTHER" id="PTHR23023">
    <property type="entry name" value="DIMETHYLANILINE MONOOXYGENASE"/>
    <property type="match status" value="1"/>
</dbReference>
<comment type="function">
    <text evidence="18">Broad spectrum monooxygenase that catalyzes the oxygenation of a wide variety of nitrogen- and sulfur-containing compounds including xenobiotics. Catalyzes the S-oxygenation of hypotaurine to produce taurine, an organic osmolyte involved in cell volume regulation as well as a variety of cytoprotective and developmental processes. In vitro, catalyzes the N-oxygenation of trimethylamine (TMA) to produce trimethylamine N-oxide (TMAO) and could therefore participate to the detoxification of this compound that is generated by the action of gut microbiota from dietary precursors such as choline, choline containing compounds, betaine or L-carnitine.</text>
</comment>
<dbReference type="EMBL" id="GG749416">
    <property type="protein sequence ID" value="KMW67097.1"/>
    <property type="molecule type" value="Genomic_DNA"/>
</dbReference>
<evidence type="ECO:0000256" key="2">
    <source>
        <dbReference type="ARBA" id="ARBA00004389"/>
    </source>
</evidence>
<gene>
    <name evidence="23" type="ORF">BDDG_11914</name>
</gene>
<sequence length="531" mass="59546">MATKKVAIIGGGPSGLTTLKQCLAEGLDAVLFEVRGGIGGQWRYEDPNPETDDAISSIYEGVILNSTRDTSGFSDFPIDPAQYPEYFGHRRMLNYLEKYAEHFGLGKYMRLNTKVMSCNQRPDGRWTVVHQEKGADQVTSEYDAIFACSGHNSYPSTPVFEGMSSFQGDILHSHVYRRPARFDGKKVALIGFGSSAVDLACELVSVAKEVHMITRRGGWVIPRFVLGQPVELYDNRIAETLIPGGLSQWIQTKILNFAIGEHPEVIKPHHGIMEANPTVHSNLIEYIKVGKIHAHRAGVKQFNETSLVLTNDTVLDVDTVICCTGYNMDMPYLSKETYHAEDNPILKSPTPWIYISWSSPHDLLIFSLSAQARWASAILTGRVKLPSMDEMNRQVKEYQEELVRTAQRNISKTEINCYHRNQKPFLTNLQMVVSDRHTATVRFLPYCDSLLADLDANPTIVRLLHKLFTSNPFRAFSLLKAVYFGVNSPAQYRLFGHGQKEELAAATLVRLNAGTGISVKEKELIDGQVRY</sequence>
<evidence type="ECO:0000256" key="11">
    <source>
        <dbReference type="ARBA" id="ARBA00023033"/>
    </source>
</evidence>
<evidence type="ECO:0000256" key="10">
    <source>
        <dbReference type="ARBA" id="ARBA00023002"/>
    </source>
</evidence>
<keyword evidence="12" id="KW-0472">Membrane</keyword>
<evidence type="ECO:0000256" key="20">
    <source>
        <dbReference type="ARBA" id="ARBA00048041"/>
    </source>
</evidence>
<comment type="similarity">
    <text evidence="3">Belongs to the FMO family.</text>
</comment>
<keyword evidence="9" id="KW-1133">Transmembrane helix</keyword>
<keyword evidence="7" id="KW-0274">FAD</keyword>
<evidence type="ECO:0000256" key="7">
    <source>
        <dbReference type="ARBA" id="ARBA00022827"/>
    </source>
</evidence>
<reference evidence="23" key="1">
    <citation type="submission" date="2010-03" db="EMBL/GenBank/DDBJ databases">
        <title>Annotation of Blastomyces dermatitidis strain ATCC 18188.</title>
        <authorList>
            <consortium name="The Broad Institute Genome Sequencing Platform"/>
            <consortium name="Broad Institute Genome Sequencing Center for Infectious Disease."/>
            <person name="Cuomo C."/>
            <person name="Klein B."/>
            <person name="Sullivan T."/>
            <person name="Heitman J."/>
            <person name="Young S."/>
            <person name="Zeng Q."/>
            <person name="Gargeya S."/>
            <person name="Alvarado L."/>
            <person name="Berlin A.M."/>
            <person name="Chapman S.B."/>
            <person name="Chen Z."/>
            <person name="Freedman E."/>
            <person name="Gellesch M."/>
            <person name="Goldberg J."/>
            <person name="Griggs A."/>
            <person name="Gujja S."/>
            <person name="Heilman E."/>
            <person name="Heiman D."/>
            <person name="Howarth C."/>
            <person name="Mehta T."/>
            <person name="Neiman D."/>
            <person name="Pearson M."/>
            <person name="Roberts A."/>
            <person name="Saif S."/>
            <person name="Shea T."/>
            <person name="Shenoy N."/>
            <person name="Sisk P."/>
            <person name="Stolte C."/>
            <person name="Sykes S."/>
            <person name="White J."/>
            <person name="Yandava C."/>
            <person name="Haas B."/>
            <person name="Nusbaum C."/>
            <person name="Birren B."/>
        </authorList>
    </citation>
    <scope>NUCLEOTIDE SEQUENCE</scope>
    <source>
        <strain evidence="23">ATCC 18188</strain>
    </source>
</reference>
<name>A0A0J9EM06_AJEDA</name>
<evidence type="ECO:0000256" key="4">
    <source>
        <dbReference type="ARBA" id="ARBA00022630"/>
    </source>
</evidence>
<dbReference type="InterPro" id="IPR036188">
    <property type="entry name" value="FAD/NAD-bd_sf"/>
</dbReference>
<dbReference type="InterPro" id="IPR020946">
    <property type="entry name" value="Flavin_mOase-like"/>
</dbReference>
<evidence type="ECO:0000256" key="17">
    <source>
        <dbReference type="ARBA" id="ARBA00034561"/>
    </source>
</evidence>
<accession>A0A0J9EM06</accession>
<evidence type="ECO:0000256" key="13">
    <source>
        <dbReference type="ARBA" id="ARBA00029725"/>
    </source>
</evidence>
<dbReference type="InterPro" id="IPR000960">
    <property type="entry name" value="Flavin_mOase"/>
</dbReference>
<organism evidence="23">
    <name type="scientific">Ajellomyces dermatitidis (strain ATCC 18188 / CBS 674.68)</name>
    <name type="common">Blastomyces dermatitidis</name>
    <dbReference type="NCBI Taxonomy" id="653446"/>
    <lineage>
        <taxon>Eukaryota</taxon>
        <taxon>Fungi</taxon>
        <taxon>Dikarya</taxon>
        <taxon>Ascomycota</taxon>
        <taxon>Pezizomycotina</taxon>
        <taxon>Eurotiomycetes</taxon>
        <taxon>Eurotiomycetidae</taxon>
        <taxon>Onygenales</taxon>
        <taxon>Ajellomycetaceae</taxon>
        <taxon>Blastomyces</taxon>
    </lineage>
</organism>
<keyword evidence="10" id="KW-0560">Oxidoreductase</keyword>
<evidence type="ECO:0000256" key="16">
    <source>
        <dbReference type="ARBA" id="ARBA00034554"/>
    </source>
</evidence>
<evidence type="ECO:0000313" key="23">
    <source>
        <dbReference type="EMBL" id="KMW67097.1"/>
    </source>
</evidence>
<comment type="subcellular location">
    <subcellularLocation>
        <location evidence="2">Endoplasmic reticulum membrane</location>
        <topology evidence="2">Single-pass membrane protein</topology>
    </subcellularLocation>
</comment>
<dbReference type="GO" id="GO:0050660">
    <property type="term" value="F:flavin adenine dinucleotide binding"/>
    <property type="evidence" value="ECO:0007669"/>
    <property type="project" value="InterPro"/>
</dbReference>
<evidence type="ECO:0000256" key="8">
    <source>
        <dbReference type="ARBA" id="ARBA00022857"/>
    </source>
</evidence>
<keyword evidence="4" id="KW-0285">Flavoprotein</keyword>
<comment type="cofactor">
    <cofactor evidence="1">
        <name>FAD</name>
        <dbReference type="ChEBI" id="CHEBI:57692"/>
    </cofactor>
</comment>
<evidence type="ECO:0000256" key="18">
    <source>
        <dbReference type="ARBA" id="ARBA00045957"/>
    </source>
</evidence>
<dbReference type="PIRSF" id="PIRSF000332">
    <property type="entry name" value="FMO"/>
    <property type="match status" value="1"/>
</dbReference>
<dbReference type="PRINTS" id="PR00370">
    <property type="entry name" value="FMOXYGENASE"/>
</dbReference>
<evidence type="ECO:0000256" key="5">
    <source>
        <dbReference type="ARBA" id="ARBA00022692"/>
    </source>
</evidence>
<evidence type="ECO:0000256" key="6">
    <source>
        <dbReference type="ARBA" id="ARBA00022824"/>
    </source>
</evidence>
<protein>
    <recommendedName>
        <fullName evidence="15">Flavin-containing monooxygenase 1</fullName>
        <ecNumber evidence="14">1.14.13.148</ecNumber>
    </recommendedName>
    <alternativeName>
        <fullName evidence="17">Dimethylaniline monooxygenase [N-oxide-forming] 1</fullName>
    </alternativeName>
    <alternativeName>
        <fullName evidence="13">Dimethylaniline oxidase 1</fullName>
    </alternativeName>
    <alternativeName>
        <fullName evidence="16">Trimethylamine monooxygenase</fullName>
    </alternativeName>
</protein>
<keyword evidence="8" id="KW-0521">NADP</keyword>
<dbReference type="GO" id="GO:0050661">
    <property type="term" value="F:NADP binding"/>
    <property type="evidence" value="ECO:0007669"/>
    <property type="project" value="InterPro"/>
</dbReference>
<evidence type="ECO:0000256" key="22">
    <source>
        <dbReference type="ARBA" id="ARBA00049443"/>
    </source>
</evidence>
<evidence type="ECO:0000256" key="12">
    <source>
        <dbReference type="ARBA" id="ARBA00023136"/>
    </source>
</evidence>
<dbReference type="SUPFAM" id="SSF51905">
    <property type="entry name" value="FAD/NAD(P)-binding domain"/>
    <property type="match status" value="2"/>
</dbReference>